<feature type="transmembrane region" description="Helical" evidence="1">
    <location>
        <begin position="36"/>
        <end position="57"/>
    </location>
</feature>
<keyword evidence="3" id="KW-1185">Reference proteome</keyword>
<evidence type="ECO:0000256" key="1">
    <source>
        <dbReference type="SAM" id="Phobius"/>
    </source>
</evidence>
<sequence>MNDIMQYISRMNLVLWVSGIFVAHLLLYMVLGTANWAWTALLATVVWAIVLVVARVASRRWVEEHEKEKNR</sequence>
<keyword evidence="1" id="KW-0472">Membrane</keyword>
<organism evidence="2 3">
    <name type="scientific">Brevibacillus fluminis</name>
    <dbReference type="NCBI Taxonomy" id="511487"/>
    <lineage>
        <taxon>Bacteria</taxon>
        <taxon>Bacillati</taxon>
        <taxon>Bacillota</taxon>
        <taxon>Bacilli</taxon>
        <taxon>Bacillales</taxon>
        <taxon>Paenibacillaceae</taxon>
        <taxon>Brevibacillus</taxon>
    </lineage>
</organism>
<dbReference type="AlphaFoldDB" id="A0A3M8DW58"/>
<accession>A0A3M8DW58</accession>
<dbReference type="RefSeq" id="WP_122916062.1">
    <property type="nucleotide sequence ID" value="NZ_RHHQ01000003.1"/>
</dbReference>
<dbReference type="OrthoDB" id="2471729at2"/>
<comment type="caution">
    <text evidence="2">The sequence shown here is derived from an EMBL/GenBank/DDBJ whole genome shotgun (WGS) entry which is preliminary data.</text>
</comment>
<proteinExistence type="predicted"/>
<feature type="transmembrane region" description="Helical" evidence="1">
    <location>
        <begin position="12"/>
        <end position="30"/>
    </location>
</feature>
<keyword evidence="1" id="KW-1133">Transmembrane helix</keyword>
<evidence type="ECO:0000313" key="3">
    <source>
        <dbReference type="Proteomes" id="UP000271031"/>
    </source>
</evidence>
<protein>
    <submittedName>
        <fullName evidence="2">Uncharacterized protein</fullName>
    </submittedName>
</protein>
<gene>
    <name evidence="2" type="ORF">EDM56_01270</name>
</gene>
<dbReference type="Proteomes" id="UP000271031">
    <property type="component" value="Unassembled WGS sequence"/>
</dbReference>
<keyword evidence="1" id="KW-0812">Transmembrane</keyword>
<reference evidence="2 3" key="1">
    <citation type="submission" date="2018-10" db="EMBL/GenBank/DDBJ databases">
        <title>Phylogenomics of Brevibacillus.</title>
        <authorList>
            <person name="Dunlap C."/>
        </authorList>
    </citation>
    <scope>NUCLEOTIDE SEQUENCE [LARGE SCALE GENOMIC DNA]</scope>
    <source>
        <strain evidence="2 3">JCM 15716</strain>
    </source>
</reference>
<evidence type="ECO:0000313" key="2">
    <source>
        <dbReference type="EMBL" id="RNB92356.1"/>
    </source>
</evidence>
<dbReference type="EMBL" id="RHHQ01000003">
    <property type="protein sequence ID" value="RNB92356.1"/>
    <property type="molecule type" value="Genomic_DNA"/>
</dbReference>
<name>A0A3M8DW58_9BACL</name>